<dbReference type="EC" id="2.7.1.217" evidence="10"/>
<dbReference type="InterPro" id="IPR037051">
    <property type="entry name" value="4-carb_acid_sugar_kinase_N_sf"/>
</dbReference>
<keyword evidence="6" id="KW-0119">Carbohydrate metabolism</keyword>
<comment type="function">
    <text evidence="9">Catalyzes the ATP-dependent phosphorylation of 3-oxo-tetronate to 3-oxo-tetronate 4-phosphate.</text>
</comment>
<proteinExistence type="inferred from homology"/>
<accession>A0A1W9HWA9</accession>
<evidence type="ECO:0000256" key="10">
    <source>
        <dbReference type="ARBA" id="ARBA00039095"/>
    </source>
</evidence>
<evidence type="ECO:0000256" key="12">
    <source>
        <dbReference type="ARBA" id="ARBA00041377"/>
    </source>
</evidence>
<evidence type="ECO:0000313" key="15">
    <source>
        <dbReference type="EMBL" id="OQW51693.1"/>
    </source>
</evidence>
<dbReference type="SUPFAM" id="SSF142764">
    <property type="entry name" value="YgbK-like"/>
    <property type="match status" value="1"/>
</dbReference>
<evidence type="ECO:0000256" key="11">
    <source>
        <dbReference type="ARBA" id="ARBA00039461"/>
    </source>
</evidence>
<dbReference type="Pfam" id="PF07005">
    <property type="entry name" value="SBD_N"/>
    <property type="match status" value="1"/>
</dbReference>
<evidence type="ECO:0000256" key="3">
    <source>
        <dbReference type="ARBA" id="ARBA00022741"/>
    </source>
</evidence>
<keyword evidence="5" id="KW-0067">ATP-binding</keyword>
<dbReference type="InterPro" id="IPR010737">
    <property type="entry name" value="4-carb_acid_sugar_kinase_N"/>
</dbReference>
<comment type="catalytic activity">
    <reaction evidence="8">
        <text>3-dehydro-D-erythronate + ATP = 3-dehydro-4-O-phospho-D-erythronate + ADP + H(+)</text>
        <dbReference type="Rhea" id="RHEA:52556"/>
        <dbReference type="ChEBI" id="CHEBI:15378"/>
        <dbReference type="ChEBI" id="CHEBI:30616"/>
        <dbReference type="ChEBI" id="CHEBI:57958"/>
        <dbReference type="ChEBI" id="CHEBI:136593"/>
        <dbReference type="ChEBI" id="CHEBI:456216"/>
        <dbReference type="EC" id="2.7.1.217"/>
    </reaction>
</comment>
<dbReference type="InterPro" id="IPR042213">
    <property type="entry name" value="NBD_C_sf"/>
</dbReference>
<evidence type="ECO:0000256" key="9">
    <source>
        <dbReference type="ARBA" id="ARBA00037335"/>
    </source>
</evidence>
<keyword evidence="4" id="KW-0418">Kinase</keyword>
<dbReference type="EMBL" id="LWDL01000018">
    <property type="protein sequence ID" value="OQW51693.1"/>
    <property type="molecule type" value="Genomic_DNA"/>
</dbReference>
<evidence type="ECO:0000256" key="8">
    <source>
        <dbReference type="ARBA" id="ARBA00036346"/>
    </source>
</evidence>
<evidence type="ECO:0000259" key="14">
    <source>
        <dbReference type="Pfam" id="PF17042"/>
    </source>
</evidence>
<dbReference type="STRING" id="1827387.A4S15_10775"/>
<dbReference type="GO" id="GO:0016301">
    <property type="term" value="F:kinase activity"/>
    <property type="evidence" value="ECO:0007669"/>
    <property type="project" value="UniProtKB-KW"/>
</dbReference>
<evidence type="ECO:0000256" key="1">
    <source>
        <dbReference type="ARBA" id="ARBA00005715"/>
    </source>
</evidence>
<keyword evidence="3" id="KW-0547">Nucleotide-binding</keyword>
<dbReference type="NCBIfam" id="NF043035">
    <property type="entry name" value="OxoTetrKin"/>
    <property type="match status" value="1"/>
</dbReference>
<evidence type="ECO:0000256" key="6">
    <source>
        <dbReference type="ARBA" id="ARBA00023277"/>
    </source>
</evidence>
<feature type="domain" description="Four-carbon acid sugar kinase N-terminal" evidence="13">
    <location>
        <begin position="3"/>
        <end position="226"/>
    </location>
</feature>
<dbReference type="GO" id="GO:0005524">
    <property type="term" value="F:ATP binding"/>
    <property type="evidence" value="ECO:0007669"/>
    <property type="project" value="UniProtKB-KW"/>
</dbReference>
<protein>
    <recommendedName>
        <fullName evidence="11">3-oxo-tetronate kinase</fullName>
        <ecNumber evidence="10">2.7.1.217</ecNumber>
    </recommendedName>
    <alternativeName>
        <fullName evidence="12">3-dehydrotetronate 4-kinase</fullName>
    </alternativeName>
</protein>
<evidence type="ECO:0000256" key="7">
    <source>
        <dbReference type="ARBA" id="ARBA00035898"/>
    </source>
</evidence>
<comment type="catalytic activity">
    <reaction evidence="7">
        <text>3-dehydro-L-erythronate + ATP = 3-dehydro-4-O-phospho-L-erythronate + ADP + H(+)</text>
        <dbReference type="Rhea" id="RHEA:52552"/>
        <dbReference type="ChEBI" id="CHEBI:15378"/>
        <dbReference type="ChEBI" id="CHEBI:30616"/>
        <dbReference type="ChEBI" id="CHEBI:136592"/>
        <dbReference type="ChEBI" id="CHEBI:136670"/>
        <dbReference type="ChEBI" id="CHEBI:456216"/>
        <dbReference type="EC" id="2.7.1.217"/>
    </reaction>
</comment>
<evidence type="ECO:0000313" key="16">
    <source>
        <dbReference type="Proteomes" id="UP000192872"/>
    </source>
</evidence>
<dbReference type="Gene3D" id="3.40.50.10840">
    <property type="entry name" value="Putative sugar-binding, N-terminal domain"/>
    <property type="match status" value="1"/>
</dbReference>
<organism evidence="15 16">
    <name type="scientific">Candidatus Raskinella chloraquaticus</name>
    <dbReference type="NCBI Taxonomy" id="1951219"/>
    <lineage>
        <taxon>Bacteria</taxon>
        <taxon>Pseudomonadati</taxon>
        <taxon>Pseudomonadota</taxon>
        <taxon>Alphaproteobacteria</taxon>
        <taxon>Hyphomicrobiales</taxon>
        <taxon>Phreatobacteraceae</taxon>
        <taxon>Candidatus Raskinella</taxon>
    </lineage>
</organism>
<evidence type="ECO:0000256" key="5">
    <source>
        <dbReference type="ARBA" id="ARBA00022840"/>
    </source>
</evidence>
<reference evidence="15 16" key="1">
    <citation type="journal article" date="2017" name="Water Res.">
        <title>Comammox in drinking water systems.</title>
        <authorList>
            <person name="Wang Y."/>
            <person name="Ma L."/>
            <person name="Mao Y."/>
            <person name="Jiang X."/>
            <person name="Xia Y."/>
            <person name="Yu K."/>
            <person name="Li B."/>
            <person name="Zhang T."/>
        </authorList>
    </citation>
    <scope>NUCLEOTIDE SEQUENCE [LARGE SCALE GENOMIC DNA]</scope>
    <source>
        <strain evidence="15">SG_bin8</strain>
    </source>
</reference>
<dbReference type="Pfam" id="PF17042">
    <property type="entry name" value="NBD_C"/>
    <property type="match status" value="1"/>
</dbReference>
<feature type="domain" description="Four-carbon acid sugar kinase nucleotide binding" evidence="14">
    <location>
        <begin position="250"/>
        <end position="409"/>
    </location>
</feature>
<keyword evidence="2" id="KW-0808">Transferase</keyword>
<sequence>MLIGVVADDMTGASDVALMLARGGLTTVQTIGVPQGDLPSAEAVVVALKSRTAPVEDAVAQSVAAARALRAAGAQRLLFKYCSTFDSTPQGNIGPVADALMDEVGADIALVCPAFPAAGRTIYQGYLFVNGEPLNESAMRDHPLTPMRDASLRRLMAAQSAHRVGLLALATIRKGAQAARTAIAALKQEGFRYAVADAIDDEDLRILAAAIYDQPLITGGSGIALGLPALLRKGAMHTASPFDLPPGKAAILAGSCSAMTRRQIAAAQAAGVPAFAIDPLALPGGEITAGTLAEFALAAPSPALIYSGSEPERVAKVQSVLGREAAGAMIEHLLADTARLLVERGVTRLVVAGGETSGAVVQGLGIRALSIGPEIDPGVPWMRVIDGPEAVRGLTITLKSGNFGAEDFFVKALAD</sequence>
<dbReference type="RefSeq" id="WP_376802031.1">
    <property type="nucleotide sequence ID" value="NZ_DBNB01000034.1"/>
</dbReference>
<gene>
    <name evidence="15" type="ORF">A4S15_10775</name>
</gene>
<dbReference type="InterPro" id="IPR031475">
    <property type="entry name" value="NBD_C"/>
</dbReference>
<dbReference type="AlphaFoldDB" id="A0A1W9HWA9"/>
<name>A0A1W9HWA9_9HYPH</name>
<dbReference type="Proteomes" id="UP000192872">
    <property type="component" value="Unassembled WGS sequence"/>
</dbReference>
<evidence type="ECO:0000259" key="13">
    <source>
        <dbReference type="Pfam" id="PF07005"/>
    </source>
</evidence>
<evidence type="ECO:0000256" key="4">
    <source>
        <dbReference type="ARBA" id="ARBA00022777"/>
    </source>
</evidence>
<comment type="similarity">
    <text evidence="1">Belongs to the four-carbon acid sugar kinase family.</text>
</comment>
<dbReference type="InterPro" id="IPR050007">
    <property type="entry name" value="OtnK"/>
</dbReference>
<evidence type="ECO:0000256" key="2">
    <source>
        <dbReference type="ARBA" id="ARBA00022679"/>
    </source>
</evidence>
<comment type="caution">
    <text evidence="15">The sequence shown here is derived from an EMBL/GenBank/DDBJ whole genome shotgun (WGS) entry which is preliminary data.</text>
</comment>
<dbReference type="Gene3D" id="3.40.980.20">
    <property type="entry name" value="Four-carbon acid sugar kinase, nucleotide binding domain"/>
    <property type="match status" value="1"/>
</dbReference>